<evidence type="ECO:0000256" key="2">
    <source>
        <dbReference type="SAM" id="Phobius"/>
    </source>
</evidence>
<name>A0A6N9UB95_9ACTN</name>
<dbReference type="AlphaFoldDB" id="A0A6N9UB95"/>
<feature type="region of interest" description="Disordered" evidence="1">
    <location>
        <begin position="1"/>
        <end position="23"/>
    </location>
</feature>
<protein>
    <submittedName>
        <fullName evidence="3">Uncharacterized protein</fullName>
    </submittedName>
</protein>
<keyword evidence="4" id="KW-1185">Reference proteome</keyword>
<accession>A0A6N9UB95</accession>
<gene>
    <name evidence="3" type="ORF">G3I46_00825</name>
</gene>
<feature type="transmembrane region" description="Helical" evidence="2">
    <location>
        <begin position="54"/>
        <end position="72"/>
    </location>
</feature>
<evidence type="ECO:0000313" key="3">
    <source>
        <dbReference type="EMBL" id="NEB15071.1"/>
    </source>
</evidence>
<proteinExistence type="predicted"/>
<comment type="caution">
    <text evidence="3">The sequence shown here is derived from an EMBL/GenBank/DDBJ whole genome shotgun (WGS) entry which is preliminary data.</text>
</comment>
<dbReference type="EMBL" id="JAAGMB010000005">
    <property type="protein sequence ID" value="NEB15071.1"/>
    <property type="molecule type" value="Genomic_DNA"/>
</dbReference>
<organism evidence="3 4">
    <name type="scientific">Streptomyces coelicoflavus</name>
    <dbReference type="NCBI Taxonomy" id="285562"/>
    <lineage>
        <taxon>Bacteria</taxon>
        <taxon>Bacillati</taxon>
        <taxon>Actinomycetota</taxon>
        <taxon>Actinomycetes</taxon>
        <taxon>Kitasatosporales</taxon>
        <taxon>Streptomycetaceae</taxon>
        <taxon>Streptomyces</taxon>
    </lineage>
</organism>
<dbReference type="Proteomes" id="UP000469545">
    <property type="component" value="Unassembled WGS sequence"/>
</dbReference>
<reference evidence="3 4" key="1">
    <citation type="submission" date="2020-01" db="EMBL/GenBank/DDBJ databases">
        <title>Insect and environment-associated Actinomycetes.</title>
        <authorList>
            <person name="Currrie C."/>
            <person name="Chevrette M."/>
            <person name="Carlson C."/>
            <person name="Stubbendieck R."/>
            <person name="Wendt-Pienkowski E."/>
        </authorList>
    </citation>
    <scope>NUCLEOTIDE SEQUENCE [LARGE SCALE GENOMIC DNA]</scope>
    <source>
        <strain evidence="3 4">SID14172</strain>
    </source>
</reference>
<keyword evidence="2" id="KW-1133">Transmembrane helix</keyword>
<keyword evidence="2" id="KW-0472">Membrane</keyword>
<dbReference type="RefSeq" id="WP_164138080.1">
    <property type="nucleotide sequence ID" value="NZ_JAAGMB010000005.1"/>
</dbReference>
<keyword evidence="2" id="KW-0812">Transmembrane</keyword>
<evidence type="ECO:0000256" key="1">
    <source>
        <dbReference type="SAM" id="MobiDB-lite"/>
    </source>
</evidence>
<evidence type="ECO:0000313" key="4">
    <source>
        <dbReference type="Proteomes" id="UP000469545"/>
    </source>
</evidence>
<sequence>MTYPDPAQLPPVSVRGGTTQEGADGGVARTVLWVVLVVSVGGNTVASYAGAGTWVHLVAGVVTAVCATVLAVRRLRGGR</sequence>